<dbReference type="Proteomes" id="UP000310158">
    <property type="component" value="Unassembled WGS sequence"/>
</dbReference>
<dbReference type="PROSITE" id="PS00670">
    <property type="entry name" value="D_2_HYDROXYACID_DH_2"/>
    <property type="match status" value="1"/>
</dbReference>
<feature type="compositionally biased region" description="Basic and acidic residues" evidence="3">
    <location>
        <begin position="211"/>
        <end position="232"/>
    </location>
</feature>
<evidence type="ECO:0000256" key="2">
    <source>
        <dbReference type="ARBA" id="ARBA00023002"/>
    </source>
</evidence>
<feature type="compositionally biased region" description="Polar residues" evidence="3">
    <location>
        <begin position="233"/>
        <end position="246"/>
    </location>
</feature>
<dbReference type="AlphaFoldDB" id="A0A4S4L080"/>
<protein>
    <recommendedName>
        <fullName evidence="8">Glyoxylate reductase</fullName>
    </recommendedName>
</protein>
<gene>
    <name evidence="6" type="ORF">EW146_g10181</name>
</gene>
<dbReference type="EMBL" id="SGPL01001161">
    <property type="protein sequence ID" value="THH04427.1"/>
    <property type="molecule type" value="Genomic_DNA"/>
</dbReference>
<feature type="domain" description="D-isomer specific 2-hydroxyacid dehydrogenase catalytic" evidence="4">
    <location>
        <begin position="734"/>
        <end position="995"/>
    </location>
</feature>
<sequence length="1005" mass="108788">DAATPTAVDVHAPELNTAEDSSKDQPSVVEDDLDDLQLAYPETFADTEEQADVLIVNSLRVRVRDDEDADADGELDPDYGSPPGHVEESESDILKSMSNDSKVALSPTDNVEPTTETTPSLVKSANVNPLLENHAQESDEFYSIPKAVQEGNVEASNHLAPLDEGEHLSQPSTEALDYEDEKKIQSSPSISLIPRKTRSETTEVDQNAKAAVDKKGRGKAKAEDGGIDRDTNDLTSENGSEISSARSAYRLVPAAGNSSRGGSIDSTASTSNSVIHQAQIKGRPHIQLVLPPIVHTHSHGFIHHHHGRAAPPPPPAAVIVPITERNPTSVSRSVSAEVSPYSEPATSQPQRTSSKRSAPTLSSPVTRSNCRFHRISLPQERGLRVSFVVPGCSLGDGDLMKEQAIEDHGLATQDDHARMMPDIESLNLNSYLVGVLRQLVGVDLLREQEVFYLPIPGDRVRKGRHRMSLAEKPKWSQRQSISSAGLRNPGSPISHRSRTPSMIPRLSRSTGDSASTAGSSARGKRVPSKLSAGSTVSADDTELSDDDALSREAPRPKRRKPSPFDEDSAPSASAPLPRKISFLPDAGASASASQPSTVRRSKRRPLNADAVAYKPEEDEPEGESADDVRISKTKRGKGGQKGTKRSRTMDESASTAPKAKRSKVRKGTSAGDVPGDIVWAHDEMRHLFNGIAEVVRMDSPNRADFLSGFEPGGKYEGTIALYRHNISADRIGVFDQEIVDALAPSVKWIAHNGAGYDQIDVAACKAKGIVVSNTPRAVDDATATTALYLMISALRQFAKAERNLRANNWKYGLSSAVQHDLTGRTLAVLGLGGIGLRLAELAHAFPMRIIYHSRSRNENAPEWCEYFGEDKLDEFLGLADVLSVHVPLKKETEGFVGQEMIRKLKKGAVIVNTARGKVIDEAAVIRALEDEHLGAIGLDVYPDEPAVNPRLLEFSNATLLPHMGTETQDSQRKMEIRALMNIKDYLSKGKGIDVVPELKELAAAL</sequence>
<keyword evidence="7" id="KW-1185">Reference proteome</keyword>
<dbReference type="SUPFAM" id="SSF52283">
    <property type="entry name" value="Formate/glycerate dehydrogenase catalytic domain-like"/>
    <property type="match status" value="1"/>
</dbReference>
<feature type="compositionally biased region" description="Acidic residues" evidence="3">
    <location>
        <begin position="66"/>
        <end position="77"/>
    </location>
</feature>
<feature type="compositionally biased region" description="Basic residues" evidence="3">
    <location>
        <begin position="631"/>
        <end position="646"/>
    </location>
</feature>
<comment type="caution">
    <text evidence="6">The sequence shown here is derived from an EMBL/GenBank/DDBJ whole genome shotgun (WGS) entry which is preliminary data.</text>
</comment>
<feature type="domain" description="D-isomer specific 2-hydroxyacid dehydrogenase NAD-binding" evidence="5">
    <location>
        <begin position="788"/>
        <end position="964"/>
    </location>
</feature>
<feature type="compositionally biased region" description="Acidic residues" evidence="3">
    <location>
        <begin position="616"/>
        <end position="625"/>
    </location>
</feature>
<evidence type="ECO:0000259" key="5">
    <source>
        <dbReference type="Pfam" id="PF02826"/>
    </source>
</evidence>
<feature type="region of interest" description="Disordered" evidence="3">
    <location>
        <begin position="328"/>
        <end position="365"/>
    </location>
</feature>
<feature type="region of interest" description="Disordered" evidence="3">
    <location>
        <begin position="156"/>
        <end position="275"/>
    </location>
</feature>
<feature type="compositionally biased region" description="Polar residues" evidence="3">
    <location>
        <begin position="344"/>
        <end position="365"/>
    </location>
</feature>
<keyword evidence="2" id="KW-0560">Oxidoreductase</keyword>
<dbReference type="GO" id="GO:0051287">
    <property type="term" value="F:NAD binding"/>
    <property type="evidence" value="ECO:0007669"/>
    <property type="project" value="InterPro"/>
</dbReference>
<evidence type="ECO:0000313" key="7">
    <source>
        <dbReference type="Proteomes" id="UP000310158"/>
    </source>
</evidence>
<dbReference type="Gene3D" id="3.40.50.720">
    <property type="entry name" value="NAD(P)-binding Rossmann-like Domain"/>
    <property type="match status" value="2"/>
</dbReference>
<dbReference type="Pfam" id="PF02826">
    <property type="entry name" value="2-Hacid_dh_C"/>
    <property type="match status" value="1"/>
</dbReference>
<dbReference type="InterPro" id="IPR036291">
    <property type="entry name" value="NAD(P)-bd_dom_sf"/>
</dbReference>
<evidence type="ECO:0000259" key="4">
    <source>
        <dbReference type="Pfam" id="PF00389"/>
    </source>
</evidence>
<evidence type="ECO:0000256" key="1">
    <source>
        <dbReference type="ARBA" id="ARBA00005854"/>
    </source>
</evidence>
<feature type="non-terminal residue" evidence="6">
    <location>
        <position position="1"/>
    </location>
</feature>
<reference evidence="6 7" key="1">
    <citation type="submission" date="2019-02" db="EMBL/GenBank/DDBJ databases">
        <title>Genome sequencing of the rare red list fungi Bondarzewia mesenterica.</title>
        <authorList>
            <person name="Buettner E."/>
            <person name="Kellner H."/>
        </authorList>
    </citation>
    <scope>NUCLEOTIDE SEQUENCE [LARGE SCALE GENOMIC DNA]</scope>
    <source>
        <strain evidence="6 7">DSM 108281</strain>
    </source>
</reference>
<organism evidence="6 7">
    <name type="scientific">Bondarzewia mesenterica</name>
    <dbReference type="NCBI Taxonomy" id="1095465"/>
    <lineage>
        <taxon>Eukaryota</taxon>
        <taxon>Fungi</taxon>
        <taxon>Dikarya</taxon>
        <taxon>Basidiomycota</taxon>
        <taxon>Agaricomycotina</taxon>
        <taxon>Agaricomycetes</taxon>
        <taxon>Russulales</taxon>
        <taxon>Bondarzewiaceae</taxon>
        <taxon>Bondarzewia</taxon>
    </lineage>
</organism>
<dbReference type="InterPro" id="IPR006139">
    <property type="entry name" value="D-isomer_2_OHA_DH_cat_dom"/>
</dbReference>
<feature type="region of interest" description="Disordered" evidence="3">
    <location>
        <begin position="1"/>
        <end position="29"/>
    </location>
</feature>
<feature type="compositionally biased region" description="Polar residues" evidence="3">
    <location>
        <begin position="256"/>
        <end position="275"/>
    </location>
</feature>
<dbReference type="InterPro" id="IPR029752">
    <property type="entry name" value="D-isomer_DH_CS1"/>
</dbReference>
<dbReference type="PROSITE" id="PS00065">
    <property type="entry name" value="D_2_HYDROXYACID_DH_1"/>
    <property type="match status" value="1"/>
</dbReference>
<evidence type="ECO:0000256" key="3">
    <source>
        <dbReference type="SAM" id="MobiDB-lite"/>
    </source>
</evidence>
<dbReference type="PROSITE" id="PS00671">
    <property type="entry name" value="D_2_HYDROXYACID_DH_3"/>
    <property type="match status" value="1"/>
</dbReference>
<evidence type="ECO:0000313" key="6">
    <source>
        <dbReference type="EMBL" id="THH04427.1"/>
    </source>
</evidence>
<dbReference type="PANTHER" id="PTHR10996">
    <property type="entry name" value="2-HYDROXYACID DEHYDROGENASE-RELATED"/>
    <property type="match status" value="1"/>
</dbReference>
<dbReference type="InterPro" id="IPR029753">
    <property type="entry name" value="D-isomer_DH_CS"/>
</dbReference>
<feature type="region of interest" description="Disordered" evidence="3">
    <location>
        <begin position="63"/>
        <end position="126"/>
    </location>
</feature>
<feature type="compositionally biased region" description="Polar residues" evidence="3">
    <location>
        <begin position="96"/>
        <end position="126"/>
    </location>
</feature>
<dbReference type="Pfam" id="PF00389">
    <property type="entry name" value="2-Hacid_dh"/>
    <property type="match status" value="1"/>
</dbReference>
<dbReference type="PANTHER" id="PTHR10996:SF257">
    <property type="entry name" value="GLYOXYLATE REDUCTASE 1"/>
    <property type="match status" value="1"/>
</dbReference>
<accession>A0A4S4L080</accession>
<dbReference type="InterPro" id="IPR006140">
    <property type="entry name" value="D-isomer_DH_NAD-bd"/>
</dbReference>
<dbReference type="GO" id="GO:0030267">
    <property type="term" value="F:glyoxylate reductase (NADPH) activity"/>
    <property type="evidence" value="ECO:0007669"/>
    <property type="project" value="TreeGrafter"/>
</dbReference>
<dbReference type="SUPFAM" id="SSF51735">
    <property type="entry name" value="NAD(P)-binding Rossmann-fold domains"/>
    <property type="match status" value="1"/>
</dbReference>
<name>A0A4S4L080_9AGAM</name>
<feature type="compositionally biased region" description="Low complexity" evidence="3">
    <location>
        <begin position="507"/>
        <end position="521"/>
    </location>
</feature>
<dbReference type="CDD" id="cd12168">
    <property type="entry name" value="Mand_dh_like"/>
    <property type="match status" value="1"/>
</dbReference>
<dbReference type="OrthoDB" id="9991913at2759"/>
<comment type="similarity">
    <text evidence="1">Belongs to the D-isomer specific 2-hydroxyacid dehydrogenase family.</text>
</comment>
<feature type="compositionally biased region" description="Polar residues" evidence="3">
    <location>
        <begin position="476"/>
        <end position="485"/>
    </location>
</feature>
<dbReference type="GO" id="GO:0005829">
    <property type="term" value="C:cytosol"/>
    <property type="evidence" value="ECO:0007669"/>
    <property type="project" value="TreeGrafter"/>
</dbReference>
<dbReference type="GO" id="GO:0016618">
    <property type="term" value="F:hydroxypyruvate reductase [NAD(P)H] activity"/>
    <property type="evidence" value="ECO:0007669"/>
    <property type="project" value="TreeGrafter"/>
</dbReference>
<dbReference type="InterPro" id="IPR050223">
    <property type="entry name" value="D-isomer_2-hydroxyacid_DH"/>
</dbReference>
<feature type="region of interest" description="Disordered" evidence="3">
    <location>
        <begin position="466"/>
        <end position="673"/>
    </location>
</feature>
<proteinExistence type="inferred from homology"/>
<evidence type="ECO:0008006" key="8">
    <source>
        <dbReference type="Google" id="ProtNLM"/>
    </source>
</evidence>